<name>A0A0A9EAJ0_ARUDO</name>
<dbReference type="AlphaFoldDB" id="A0A0A9EAJ0"/>
<proteinExistence type="predicted"/>
<dbReference type="EMBL" id="GBRH01200839">
    <property type="protein sequence ID" value="JAD97056.1"/>
    <property type="molecule type" value="Transcribed_RNA"/>
</dbReference>
<accession>A0A0A9EAJ0</accession>
<sequence>MEIALRSTFIASFLVYCQTYLYVRYQQKKLRVLCSNFQHPI</sequence>
<protein>
    <submittedName>
        <fullName evidence="1">Uncharacterized protein</fullName>
    </submittedName>
</protein>
<organism evidence="1">
    <name type="scientific">Arundo donax</name>
    <name type="common">Giant reed</name>
    <name type="synonym">Donax arundinaceus</name>
    <dbReference type="NCBI Taxonomy" id="35708"/>
    <lineage>
        <taxon>Eukaryota</taxon>
        <taxon>Viridiplantae</taxon>
        <taxon>Streptophyta</taxon>
        <taxon>Embryophyta</taxon>
        <taxon>Tracheophyta</taxon>
        <taxon>Spermatophyta</taxon>
        <taxon>Magnoliopsida</taxon>
        <taxon>Liliopsida</taxon>
        <taxon>Poales</taxon>
        <taxon>Poaceae</taxon>
        <taxon>PACMAD clade</taxon>
        <taxon>Arundinoideae</taxon>
        <taxon>Arundineae</taxon>
        <taxon>Arundo</taxon>
    </lineage>
</organism>
<reference evidence="1" key="2">
    <citation type="journal article" date="2015" name="Data Brief">
        <title>Shoot transcriptome of the giant reed, Arundo donax.</title>
        <authorList>
            <person name="Barrero R.A."/>
            <person name="Guerrero F.D."/>
            <person name="Moolhuijzen P."/>
            <person name="Goolsby J.A."/>
            <person name="Tidwell J."/>
            <person name="Bellgard S.E."/>
            <person name="Bellgard M.I."/>
        </authorList>
    </citation>
    <scope>NUCLEOTIDE SEQUENCE</scope>
    <source>
        <tissue evidence="1">Shoot tissue taken approximately 20 cm above the soil surface</tissue>
    </source>
</reference>
<reference evidence="1" key="1">
    <citation type="submission" date="2014-09" db="EMBL/GenBank/DDBJ databases">
        <authorList>
            <person name="Magalhaes I.L.F."/>
            <person name="Oliveira U."/>
            <person name="Santos F.R."/>
            <person name="Vidigal T.H.D.A."/>
            <person name="Brescovit A.D."/>
            <person name="Santos A.J."/>
        </authorList>
    </citation>
    <scope>NUCLEOTIDE SEQUENCE</scope>
    <source>
        <tissue evidence="1">Shoot tissue taken approximately 20 cm above the soil surface</tissue>
    </source>
</reference>
<evidence type="ECO:0000313" key="1">
    <source>
        <dbReference type="EMBL" id="JAD97056.1"/>
    </source>
</evidence>